<evidence type="ECO:0000256" key="5">
    <source>
        <dbReference type="ARBA" id="ARBA00022490"/>
    </source>
</evidence>
<protein>
    <recommendedName>
        <fullName evidence="4 12">Ribosomal RNA small subunit methyltransferase E</fullName>
        <ecNumber evidence="3 12">2.1.1.193</ecNumber>
    </recommendedName>
</protein>
<evidence type="ECO:0000256" key="2">
    <source>
        <dbReference type="ARBA" id="ARBA00005528"/>
    </source>
</evidence>
<evidence type="ECO:0000256" key="1">
    <source>
        <dbReference type="ARBA" id="ARBA00004496"/>
    </source>
</evidence>
<proteinExistence type="inferred from homology"/>
<dbReference type="Pfam" id="PF04452">
    <property type="entry name" value="Methyltrans_RNA"/>
    <property type="match status" value="1"/>
</dbReference>
<comment type="subcellular location">
    <subcellularLocation>
        <location evidence="1 12">Cytoplasm</location>
    </subcellularLocation>
</comment>
<dbReference type="PANTHER" id="PTHR30027:SF3">
    <property type="entry name" value="16S RRNA (URACIL(1498)-N(3))-METHYLTRANSFERASE"/>
    <property type="match status" value="1"/>
</dbReference>
<gene>
    <name evidence="14" type="ORF">SAMN05660462_00888</name>
</gene>
<evidence type="ECO:0000256" key="8">
    <source>
        <dbReference type="ARBA" id="ARBA00022679"/>
    </source>
</evidence>
<dbReference type="AlphaFoldDB" id="A0A1H3MNQ9"/>
<evidence type="ECO:0000256" key="4">
    <source>
        <dbReference type="ARBA" id="ARBA00013673"/>
    </source>
</evidence>
<comment type="function">
    <text evidence="10 12">Specifically methylates the N3 position of the uracil ring of uridine 1498 (m3U1498) in 16S rRNA. Acts on the fully assembled 30S ribosomal subunit.</text>
</comment>
<keyword evidence="15" id="KW-1185">Reference proteome</keyword>
<dbReference type="InterPro" id="IPR029028">
    <property type="entry name" value="Alpha/beta_knot_MTases"/>
</dbReference>
<dbReference type="EC" id="2.1.1.193" evidence="3 12"/>
<name>A0A1H3MNQ9_9FIRM</name>
<evidence type="ECO:0000256" key="7">
    <source>
        <dbReference type="ARBA" id="ARBA00022603"/>
    </source>
</evidence>
<feature type="domain" description="Ribosomal RNA small subunit methyltransferase E methyltransferase" evidence="13">
    <location>
        <begin position="74"/>
        <end position="233"/>
    </location>
</feature>
<dbReference type="GO" id="GO:0070475">
    <property type="term" value="P:rRNA base methylation"/>
    <property type="evidence" value="ECO:0007669"/>
    <property type="project" value="TreeGrafter"/>
</dbReference>
<evidence type="ECO:0000313" key="15">
    <source>
        <dbReference type="Proteomes" id="UP000198625"/>
    </source>
</evidence>
<dbReference type="OrthoDB" id="9815641at2"/>
<keyword evidence="6 12" id="KW-0698">rRNA processing</keyword>
<evidence type="ECO:0000256" key="10">
    <source>
        <dbReference type="ARBA" id="ARBA00025699"/>
    </source>
</evidence>
<dbReference type="InterPro" id="IPR046886">
    <property type="entry name" value="RsmE_MTase_dom"/>
</dbReference>
<reference evidence="14 15" key="1">
    <citation type="submission" date="2016-10" db="EMBL/GenBank/DDBJ databases">
        <authorList>
            <person name="de Groot N.N."/>
        </authorList>
    </citation>
    <scope>NUCLEOTIDE SEQUENCE [LARGE SCALE GENOMIC DNA]</scope>
    <source>
        <strain evidence="14 15">DSM 21650</strain>
    </source>
</reference>
<comment type="catalytic activity">
    <reaction evidence="11 12">
        <text>uridine(1498) in 16S rRNA + S-adenosyl-L-methionine = N(3)-methyluridine(1498) in 16S rRNA + S-adenosyl-L-homocysteine + H(+)</text>
        <dbReference type="Rhea" id="RHEA:42920"/>
        <dbReference type="Rhea" id="RHEA-COMP:10283"/>
        <dbReference type="Rhea" id="RHEA-COMP:10284"/>
        <dbReference type="ChEBI" id="CHEBI:15378"/>
        <dbReference type="ChEBI" id="CHEBI:57856"/>
        <dbReference type="ChEBI" id="CHEBI:59789"/>
        <dbReference type="ChEBI" id="CHEBI:65315"/>
        <dbReference type="ChEBI" id="CHEBI:74502"/>
        <dbReference type="EC" id="2.1.1.193"/>
    </reaction>
</comment>
<dbReference type="CDD" id="cd18084">
    <property type="entry name" value="RsmE-like"/>
    <property type="match status" value="1"/>
</dbReference>
<comment type="similarity">
    <text evidence="2 12">Belongs to the RNA methyltransferase RsmE family.</text>
</comment>
<dbReference type="PIRSF" id="PIRSF015601">
    <property type="entry name" value="MTase_slr0722"/>
    <property type="match status" value="1"/>
</dbReference>
<dbReference type="Proteomes" id="UP000198625">
    <property type="component" value="Unassembled WGS sequence"/>
</dbReference>
<evidence type="ECO:0000256" key="6">
    <source>
        <dbReference type="ARBA" id="ARBA00022552"/>
    </source>
</evidence>
<dbReference type="InterPro" id="IPR006700">
    <property type="entry name" value="RsmE"/>
</dbReference>
<dbReference type="PANTHER" id="PTHR30027">
    <property type="entry name" value="RIBOSOMAL RNA SMALL SUBUNIT METHYLTRANSFERASE E"/>
    <property type="match status" value="1"/>
</dbReference>
<dbReference type="STRING" id="415015.SAMN05660462_00888"/>
<keyword evidence="9 12" id="KW-0949">S-adenosyl-L-methionine</keyword>
<evidence type="ECO:0000256" key="12">
    <source>
        <dbReference type="PIRNR" id="PIRNR015601"/>
    </source>
</evidence>
<dbReference type="NCBIfam" id="NF008700">
    <property type="entry name" value="PRK11713.5-4"/>
    <property type="match status" value="1"/>
</dbReference>
<dbReference type="RefSeq" id="WP_091727769.1">
    <property type="nucleotide sequence ID" value="NZ_FNQE01000007.1"/>
</dbReference>
<dbReference type="GO" id="GO:0070042">
    <property type="term" value="F:rRNA (uridine-N3-)-methyltransferase activity"/>
    <property type="evidence" value="ECO:0007669"/>
    <property type="project" value="TreeGrafter"/>
</dbReference>
<organism evidence="14 15">
    <name type="scientific">Proteiniborus ethanoligenes</name>
    <dbReference type="NCBI Taxonomy" id="415015"/>
    <lineage>
        <taxon>Bacteria</taxon>
        <taxon>Bacillati</taxon>
        <taxon>Bacillota</taxon>
        <taxon>Clostridia</taxon>
        <taxon>Eubacteriales</taxon>
        <taxon>Proteiniborus</taxon>
    </lineage>
</organism>
<keyword evidence="7 12" id="KW-0489">Methyltransferase</keyword>
<dbReference type="Gene3D" id="3.40.1280.10">
    <property type="match status" value="1"/>
</dbReference>
<dbReference type="GO" id="GO:0005737">
    <property type="term" value="C:cytoplasm"/>
    <property type="evidence" value="ECO:0007669"/>
    <property type="project" value="UniProtKB-SubCell"/>
</dbReference>
<sequence>MNLIILFEKDFISENKVCLKDRRLNHVLSVHRASVGDTLRVGLLNGKIGQGLITFLNDKEMEMEIELKEESPPSLNVQLILAMPRPKALKRIIQDVTTMGIKKIYIIKTWRVEKSFWSSPVLKEEALFENMVLGLEQGKDTVLPSIEIIKLFKPFVEDRVSHIIKGTKALVAHPVAERKCPKNINEPITLAIGPEGGFIPYEIDMLKAHGFEAVSLGERILRVETSIPVILGRLCK</sequence>
<keyword evidence="5 12" id="KW-0963">Cytoplasm</keyword>
<dbReference type="NCBIfam" id="TIGR00046">
    <property type="entry name" value="RsmE family RNA methyltransferase"/>
    <property type="match status" value="1"/>
</dbReference>
<keyword evidence="8 12" id="KW-0808">Transferase</keyword>
<dbReference type="EMBL" id="FNQE01000007">
    <property type="protein sequence ID" value="SDY78104.1"/>
    <property type="molecule type" value="Genomic_DNA"/>
</dbReference>
<evidence type="ECO:0000259" key="13">
    <source>
        <dbReference type="Pfam" id="PF04452"/>
    </source>
</evidence>
<dbReference type="SUPFAM" id="SSF75217">
    <property type="entry name" value="alpha/beta knot"/>
    <property type="match status" value="1"/>
</dbReference>
<evidence type="ECO:0000256" key="3">
    <source>
        <dbReference type="ARBA" id="ARBA00012328"/>
    </source>
</evidence>
<evidence type="ECO:0000256" key="11">
    <source>
        <dbReference type="ARBA" id="ARBA00047944"/>
    </source>
</evidence>
<accession>A0A1H3MNQ9</accession>
<evidence type="ECO:0000256" key="9">
    <source>
        <dbReference type="ARBA" id="ARBA00022691"/>
    </source>
</evidence>
<dbReference type="InterPro" id="IPR029026">
    <property type="entry name" value="tRNA_m1G_MTases_N"/>
</dbReference>
<evidence type="ECO:0000313" key="14">
    <source>
        <dbReference type="EMBL" id="SDY78104.1"/>
    </source>
</evidence>